<keyword evidence="1" id="KW-0812">Transmembrane</keyword>
<organism evidence="4 5">
    <name type="scientific">Strongyloides venezuelensis</name>
    <name type="common">Threadworm</name>
    <dbReference type="NCBI Taxonomy" id="75913"/>
    <lineage>
        <taxon>Eukaryota</taxon>
        <taxon>Metazoa</taxon>
        <taxon>Ecdysozoa</taxon>
        <taxon>Nematoda</taxon>
        <taxon>Chromadorea</taxon>
        <taxon>Rhabditida</taxon>
        <taxon>Tylenchina</taxon>
        <taxon>Panagrolaimomorpha</taxon>
        <taxon>Strongyloidoidea</taxon>
        <taxon>Strongyloididae</taxon>
        <taxon>Strongyloides</taxon>
    </lineage>
</organism>
<feature type="transmembrane region" description="Helical" evidence="1">
    <location>
        <begin position="206"/>
        <end position="227"/>
    </location>
</feature>
<feature type="domain" description="DUF7585" evidence="3">
    <location>
        <begin position="28"/>
        <end position="122"/>
    </location>
</feature>
<protein>
    <submittedName>
        <fullName evidence="5">Pep_M12B_propep domain-containing protein</fullName>
    </submittedName>
</protein>
<reference evidence="5" key="2">
    <citation type="submission" date="2015-08" db="UniProtKB">
        <authorList>
            <consortium name="WormBaseParasite"/>
        </authorList>
    </citation>
    <scope>IDENTIFICATION</scope>
</reference>
<keyword evidence="1" id="KW-0472">Membrane</keyword>
<feature type="chain" id="PRO_5005328701" evidence="2">
    <location>
        <begin position="22"/>
        <end position="259"/>
    </location>
</feature>
<dbReference type="AlphaFoldDB" id="A0A0K0EVX6"/>
<keyword evidence="2" id="KW-0732">Signal</keyword>
<evidence type="ECO:0000256" key="1">
    <source>
        <dbReference type="SAM" id="Phobius"/>
    </source>
</evidence>
<sequence length="259" mass="29924">MFLRLYLLGAALALMPLPIQPHEAYDHKLFPEVPLNINRNLFPVDLEVKTLSETIMVKSADIGYHHKNSGDEFRGSYDVTKYKSLAPLNTSLFVWVLLSKKSSNSRQLKCGKIAIKSCDNDSCYEKEEKIKGNLKLDGDIQFHSDEKISLSRMRYNEDGLMDIEGSAIPIISSFDIKRFDLVKLVCSRLSAIGYKEIAQTYYFEQLYVSIVLVYLTITYYFMGKLVLSERRGQYWELLCYYSNTFYNHSCWSNSTCILK</sequence>
<keyword evidence="1" id="KW-1133">Transmembrane helix</keyword>
<evidence type="ECO:0000313" key="5">
    <source>
        <dbReference type="WBParaSite" id="SVE_0067500.1"/>
    </source>
</evidence>
<dbReference type="Pfam" id="PF24490">
    <property type="entry name" value="DUF7585"/>
    <property type="match status" value="1"/>
</dbReference>
<dbReference type="InterPro" id="IPR056007">
    <property type="entry name" value="DUF7585"/>
</dbReference>
<accession>A0A0K0EVX6</accession>
<name>A0A0K0EVX6_STRVS</name>
<evidence type="ECO:0000259" key="3">
    <source>
        <dbReference type="Pfam" id="PF24490"/>
    </source>
</evidence>
<dbReference type="WBParaSite" id="SVE_0067500.1">
    <property type="protein sequence ID" value="SVE_0067500.1"/>
    <property type="gene ID" value="SVE_0067500"/>
</dbReference>
<reference evidence="4" key="1">
    <citation type="submission" date="2014-07" db="EMBL/GenBank/DDBJ databases">
        <authorList>
            <person name="Martin A.A"/>
            <person name="De Silva N."/>
        </authorList>
    </citation>
    <scope>NUCLEOTIDE SEQUENCE</scope>
</reference>
<feature type="signal peptide" evidence="2">
    <location>
        <begin position="1"/>
        <end position="21"/>
    </location>
</feature>
<dbReference type="Proteomes" id="UP000035680">
    <property type="component" value="Unassembled WGS sequence"/>
</dbReference>
<evidence type="ECO:0000256" key="2">
    <source>
        <dbReference type="SAM" id="SignalP"/>
    </source>
</evidence>
<proteinExistence type="predicted"/>
<evidence type="ECO:0000313" key="4">
    <source>
        <dbReference type="Proteomes" id="UP000035680"/>
    </source>
</evidence>
<keyword evidence="4" id="KW-1185">Reference proteome</keyword>